<keyword evidence="4 9" id="KW-0732">Signal</keyword>
<dbReference type="OrthoDB" id="547680at2759"/>
<keyword evidence="6 8" id="KW-1015">Disulfide bond</keyword>
<accession>A0A3N0XWL4</accession>
<evidence type="ECO:0000256" key="4">
    <source>
        <dbReference type="ARBA" id="ARBA00022729"/>
    </source>
</evidence>
<dbReference type="Pfam" id="PF00354">
    <property type="entry name" value="Pentaxin"/>
    <property type="match status" value="1"/>
</dbReference>
<keyword evidence="5 9" id="KW-0106">Calcium</keyword>
<dbReference type="Proteomes" id="UP000281406">
    <property type="component" value="Unassembled WGS sequence"/>
</dbReference>
<dbReference type="SUPFAM" id="SSF49899">
    <property type="entry name" value="Concanavalin A-like lectins/glucanases"/>
    <property type="match status" value="1"/>
</dbReference>
<evidence type="ECO:0000256" key="7">
    <source>
        <dbReference type="ARBA" id="ARBA00038102"/>
    </source>
</evidence>
<gene>
    <name evidence="11" type="ORF">DPX16_9963</name>
</gene>
<comment type="subcellular location">
    <subcellularLocation>
        <location evidence="1 9">Secreted</location>
    </subcellularLocation>
</comment>
<organism evidence="11 12">
    <name type="scientific">Anabarilius grahami</name>
    <name type="common">Kanglang fish</name>
    <name type="synonym">Barilius grahami</name>
    <dbReference type="NCBI Taxonomy" id="495550"/>
    <lineage>
        <taxon>Eukaryota</taxon>
        <taxon>Metazoa</taxon>
        <taxon>Chordata</taxon>
        <taxon>Craniata</taxon>
        <taxon>Vertebrata</taxon>
        <taxon>Euteleostomi</taxon>
        <taxon>Actinopterygii</taxon>
        <taxon>Neopterygii</taxon>
        <taxon>Teleostei</taxon>
        <taxon>Ostariophysi</taxon>
        <taxon>Cypriniformes</taxon>
        <taxon>Xenocyprididae</taxon>
        <taxon>Xenocypridinae</taxon>
        <taxon>Xenocypridinae incertae sedis</taxon>
        <taxon>Anabarilius</taxon>
    </lineage>
</organism>
<name>A0A3N0XWL4_ANAGA</name>
<evidence type="ECO:0000256" key="9">
    <source>
        <dbReference type="RuleBase" id="RU362112"/>
    </source>
</evidence>
<proteinExistence type="inferred from homology"/>
<reference evidence="11 12" key="1">
    <citation type="submission" date="2018-10" db="EMBL/GenBank/DDBJ databases">
        <title>Genome assembly for a Yunnan-Guizhou Plateau 3E fish, Anabarilius grahami (Regan), and its evolutionary and genetic applications.</title>
        <authorList>
            <person name="Jiang W."/>
        </authorList>
    </citation>
    <scope>NUCLEOTIDE SEQUENCE [LARGE SCALE GENOMIC DNA]</scope>
    <source>
        <strain evidence="11">AG-KIZ</strain>
        <tissue evidence="11">Muscle</tissue>
    </source>
</reference>
<comment type="subunit">
    <text evidence="9">Homopentamer. Pentaxin (or pentraxin) have a discoid arrangement of 5 non-covalently bound subunits.</text>
</comment>
<evidence type="ECO:0000256" key="3">
    <source>
        <dbReference type="ARBA" id="ARBA00022723"/>
    </source>
</evidence>
<keyword evidence="3 9" id="KW-0479">Metal-binding</keyword>
<dbReference type="EMBL" id="RJVU01057857">
    <property type="protein sequence ID" value="ROK15659.1"/>
    <property type="molecule type" value="Genomic_DNA"/>
</dbReference>
<dbReference type="InterPro" id="IPR051005">
    <property type="entry name" value="Pentraxin_domain"/>
</dbReference>
<evidence type="ECO:0000259" key="10">
    <source>
        <dbReference type="PROSITE" id="PS51828"/>
    </source>
</evidence>
<dbReference type="InterPro" id="IPR001759">
    <property type="entry name" value="PTX_dom"/>
</dbReference>
<feature type="disulfide bond" evidence="8">
    <location>
        <begin position="60"/>
        <end position="119"/>
    </location>
</feature>
<dbReference type="PANTHER" id="PTHR45869:SF7">
    <property type="entry name" value="C-REACTIVE PROTEIN"/>
    <property type="match status" value="1"/>
</dbReference>
<feature type="domain" description="Pentraxin (PTX)" evidence="10">
    <location>
        <begin position="29"/>
        <end position="230"/>
    </location>
</feature>
<evidence type="ECO:0000313" key="11">
    <source>
        <dbReference type="EMBL" id="ROK15659.1"/>
    </source>
</evidence>
<feature type="chain" id="PRO_5017849189" description="Pentraxin family member" evidence="9">
    <location>
        <begin position="20"/>
        <end position="238"/>
    </location>
</feature>
<comment type="cofactor">
    <cofactor evidence="9">
        <name>Ca(2+)</name>
        <dbReference type="ChEBI" id="CHEBI:29108"/>
    </cofactor>
    <text evidence="9">Binds 2 calcium ions per subunit.</text>
</comment>
<evidence type="ECO:0000256" key="6">
    <source>
        <dbReference type="ARBA" id="ARBA00023157"/>
    </source>
</evidence>
<evidence type="ECO:0000313" key="12">
    <source>
        <dbReference type="Proteomes" id="UP000281406"/>
    </source>
</evidence>
<dbReference type="GO" id="GO:0005576">
    <property type="term" value="C:extracellular region"/>
    <property type="evidence" value="ECO:0007669"/>
    <property type="project" value="UniProtKB-SubCell"/>
</dbReference>
<dbReference type="Gene3D" id="2.60.120.200">
    <property type="match status" value="1"/>
</dbReference>
<sequence>MKRLAPYVYFVVCCGLALSQTKTDRKSLREKVITFPELTTSSWVKLHPNESMDLSAATVCLRFYTDQLTTSCLFSLATPSHPQDFSLSADSKHYMMYIHSAPIPFKGLSLKINQWNSVCATWDATSGLAQMFVNEAASIRKMVGPKVSFKGAPVITLGQYQTLYDGGFQQSSIFTGFISDVHVHKEVLTARQIKTYIEAKIKYKLGDYINWHNLKYTIAGSAQVEEKQHVTYAKDEPI</sequence>
<dbReference type="AlphaFoldDB" id="A0A3N0XWL4"/>
<dbReference type="PRINTS" id="PR00895">
    <property type="entry name" value="PENTAXIN"/>
</dbReference>
<keyword evidence="12" id="KW-1185">Reference proteome</keyword>
<feature type="signal peptide" evidence="9">
    <location>
        <begin position="1"/>
        <end position="19"/>
    </location>
</feature>
<dbReference type="GO" id="GO:0046872">
    <property type="term" value="F:metal ion binding"/>
    <property type="evidence" value="ECO:0007669"/>
    <property type="project" value="UniProtKB-KW"/>
</dbReference>
<comment type="caution">
    <text evidence="11">The sequence shown here is derived from an EMBL/GenBank/DDBJ whole genome shotgun (WGS) entry which is preliminary data.</text>
</comment>
<dbReference type="PROSITE" id="PS51828">
    <property type="entry name" value="PTX_2"/>
    <property type="match status" value="1"/>
</dbReference>
<dbReference type="InterPro" id="IPR013320">
    <property type="entry name" value="ConA-like_dom_sf"/>
</dbReference>
<dbReference type="PANTHER" id="PTHR45869">
    <property type="entry name" value="C-REACTIVE PROTEIN-RELATED"/>
    <property type="match status" value="1"/>
</dbReference>
<dbReference type="SMART" id="SM00159">
    <property type="entry name" value="PTX"/>
    <property type="match status" value="1"/>
</dbReference>
<comment type="similarity">
    <text evidence="7 9">Belongs to the pentraxin family.</text>
</comment>
<evidence type="ECO:0000256" key="1">
    <source>
        <dbReference type="ARBA" id="ARBA00004613"/>
    </source>
</evidence>
<evidence type="ECO:0000256" key="2">
    <source>
        <dbReference type="ARBA" id="ARBA00022525"/>
    </source>
</evidence>
<evidence type="ECO:0000256" key="8">
    <source>
        <dbReference type="PROSITE-ProRule" id="PRU01172"/>
    </source>
</evidence>
<evidence type="ECO:0000256" key="5">
    <source>
        <dbReference type="ARBA" id="ARBA00022837"/>
    </source>
</evidence>
<protein>
    <recommendedName>
        <fullName evidence="9">Pentraxin family member</fullName>
    </recommendedName>
</protein>
<keyword evidence="2" id="KW-0964">Secreted</keyword>